<dbReference type="AlphaFoldDB" id="A0A5J9SQF7"/>
<dbReference type="Pfam" id="PF11976">
    <property type="entry name" value="Rad60-SLD"/>
    <property type="match status" value="2"/>
</dbReference>
<dbReference type="PROSITE" id="PS50053">
    <property type="entry name" value="UBIQUITIN_2"/>
    <property type="match status" value="1"/>
</dbReference>
<reference evidence="2 3" key="1">
    <citation type="journal article" date="2019" name="Sci. Rep.">
        <title>A high-quality genome of Eragrostis curvula grass provides insights into Poaceae evolution and supports new strategies to enhance forage quality.</title>
        <authorList>
            <person name="Carballo J."/>
            <person name="Santos B.A.C.M."/>
            <person name="Zappacosta D."/>
            <person name="Garbus I."/>
            <person name="Selva J.P."/>
            <person name="Gallo C.A."/>
            <person name="Diaz A."/>
            <person name="Albertini E."/>
            <person name="Caccamo M."/>
            <person name="Echenique V."/>
        </authorList>
    </citation>
    <scope>NUCLEOTIDE SEQUENCE [LARGE SCALE GENOMIC DNA]</scope>
    <source>
        <strain evidence="3">cv. Victoria</strain>
        <tissue evidence="2">Leaf</tissue>
    </source>
</reference>
<dbReference type="SUPFAM" id="SSF54236">
    <property type="entry name" value="Ubiquitin-like"/>
    <property type="match status" value="2"/>
</dbReference>
<evidence type="ECO:0000259" key="1">
    <source>
        <dbReference type="PROSITE" id="PS50053"/>
    </source>
</evidence>
<dbReference type="InterPro" id="IPR029071">
    <property type="entry name" value="Ubiquitin-like_domsf"/>
</dbReference>
<protein>
    <recommendedName>
        <fullName evidence="1">Ubiquitin-like domain-containing protein</fullName>
    </recommendedName>
</protein>
<evidence type="ECO:0000313" key="3">
    <source>
        <dbReference type="Proteomes" id="UP000324897"/>
    </source>
</evidence>
<name>A0A5J9SQF7_9POAL</name>
<feature type="non-terminal residue" evidence="2">
    <location>
        <position position="1"/>
    </location>
</feature>
<dbReference type="EMBL" id="RWGY01000469">
    <property type="protein sequence ID" value="TVU01272.1"/>
    <property type="molecule type" value="Genomic_DNA"/>
</dbReference>
<sequence length="163" mass="19010">MKFVTLSVTDAEDHEITRTMRKTEKLDTLIDMYYDMVLDTIVPQGDEWAFLYRGKRVDGAKTPADYKMNDGDELVFSFGTEQSKFVTLTVREEESRLAFTLTLRRTDQLGDLMDFYYDMVRTVEHGDGVFLYDGRRVRGDKTPQELGMEDGDEIEVTYRVRDL</sequence>
<dbReference type="PANTHER" id="PTHR10562">
    <property type="entry name" value="SMALL UBIQUITIN-RELATED MODIFIER"/>
    <property type="match status" value="1"/>
</dbReference>
<accession>A0A5J9SQF7</accession>
<dbReference type="Proteomes" id="UP000324897">
    <property type="component" value="Unassembled WGS sequence"/>
</dbReference>
<proteinExistence type="predicted"/>
<feature type="domain" description="Ubiquitin-like" evidence="1">
    <location>
        <begin position="86"/>
        <end position="159"/>
    </location>
</feature>
<dbReference type="OrthoDB" id="442921at2759"/>
<comment type="caution">
    <text evidence="2">The sequence shown here is derived from an EMBL/GenBank/DDBJ whole genome shotgun (WGS) entry which is preliminary data.</text>
</comment>
<dbReference type="InterPro" id="IPR000626">
    <property type="entry name" value="Ubiquitin-like_dom"/>
</dbReference>
<dbReference type="Gene3D" id="3.10.20.90">
    <property type="entry name" value="Phosphatidylinositol 3-kinase Catalytic Subunit, Chain A, domain 1"/>
    <property type="match status" value="2"/>
</dbReference>
<organism evidence="2 3">
    <name type="scientific">Eragrostis curvula</name>
    <name type="common">weeping love grass</name>
    <dbReference type="NCBI Taxonomy" id="38414"/>
    <lineage>
        <taxon>Eukaryota</taxon>
        <taxon>Viridiplantae</taxon>
        <taxon>Streptophyta</taxon>
        <taxon>Embryophyta</taxon>
        <taxon>Tracheophyta</taxon>
        <taxon>Spermatophyta</taxon>
        <taxon>Magnoliopsida</taxon>
        <taxon>Liliopsida</taxon>
        <taxon>Poales</taxon>
        <taxon>Poaceae</taxon>
        <taxon>PACMAD clade</taxon>
        <taxon>Chloridoideae</taxon>
        <taxon>Eragrostideae</taxon>
        <taxon>Eragrostidinae</taxon>
        <taxon>Eragrostis</taxon>
    </lineage>
</organism>
<gene>
    <name evidence="2" type="ORF">EJB05_53311</name>
</gene>
<dbReference type="Gramene" id="TVU01272">
    <property type="protein sequence ID" value="TVU01272"/>
    <property type="gene ID" value="EJB05_53311"/>
</dbReference>
<keyword evidence="3" id="KW-1185">Reference proteome</keyword>
<dbReference type="InterPro" id="IPR022617">
    <property type="entry name" value="Rad60/SUMO-like_dom"/>
</dbReference>
<evidence type="ECO:0000313" key="2">
    <source>
        <dbReference type="EMBL" id="TVU01272.1"/>
    </source>
</evidence>